<dbReference type="VEuPathDB" id="FungiDB:FUN_005001"/>
<name>A0A2I1GKC4_9GLOM</name>
<dbReference type="VEuPathDB" id="FungiDB:RhiirA1_465150"/>
<sequence>MSVAQDHFAAKWVGASGGKIPPNSFLEGDYAIGRGHFKDGLHIGYVDKNREGLVIGWGGKEEILRDYEVLTGDKSQFHWVECSGTCRPQSNFIPLKGGHEADANKELYIAKAEHNGKIRIGKAGQHLNIMTYGLDGQENYVMNYFVLAIKP</sequence>
<keyword evidence="2" id="KW-1185">Reference proteome</keyword>
<accession>A0A2I1GKC4</accession>
<comment type="caution">
    <text evidence="1">The sequence shown here is derived from an EMBL/GenBank/DDBJ whole genome shotgun (WGS) entry which is preliminary data.</text>
</comment>
<evidence type="ECO:0000313" key="2">
    <source>
        <dbReference type="Proteomes" id="UP000234323"/>
    </source>
</evidence>
<dbReference type="VEuPathDB" id="FungiDB:RhiirFUN_007175"/>
<dbReference type="OrthoDB" id="2142040at2759"/>
<evidence type="ECO:0000313" key="1">
    <source>
        <dbReference type="EMBL" id="PKY47067.1"/>
    </source>
</evidence>
<dbReference type="InterPro" id="IPR006616">
    <property type="entry name" value="DM9_repeat"/>
</dbReference>
<dbReference type="Proteomes" id="UP000234323">
    <property type="component" value="Unassembled WGS sequence"/>
</dbReference>
<dbReference type="PANTHER" id="PTHR31649">
    <property type="entry name" value="AGAP009604-PA"/>
    <property type="match status" value="1"/>
</dbReference>
<dbReference type="SMART" id="SM00696">
    <property type="entry name" value="DM9"/>
    <property type="match status" value="1"/>
</dbReference>
<dbReference type="PANTHER" id="PTHR31649:SF1">
    <property type="entry name" value="FARNESOIC ACID O-METHYL TRANSFERASE DOMAIN-CONTAINING PROTEIN"/>
    <property type="match status" value="1"/>
</dbReference>
<dbReference type="EMBL" id="LLXI01000513">
    <property type="protein sequence ID" value="PKY47067.1"/>
    <property type="molecule type" value="Genomic_DNA"/>
</dbReference>
<gene>
    <name evidence="1" type="ORF">RhiirA4_202203</name>
</gene>
<protein>
    <submittedName>
        <fullName evidence="1">Uncharacterized protein</fullName>
    </submittedName>
</protein>
<dbReference type="AlphaFoldDB" id="A0A2I1GKC4"/>
<dbReference type="Pfam" id="PF11901">
    <property type="entry name" value="DM9"/>
    <property type="match status" value="1"/>
</dbReference>
<proteinExistence type="predicted"/>
<reference evidence="1 2" key="1">
    <citation type="submission" date="2015-10" db="EMBL/GenBank/DDBJ databases">
        <title>Genome analyses suggest a sexual origin of heterokaryosis in a supposedly ancient asexual fungus.</title>
        <authorList>
            <person name="Ropars J."/>
            <person name="Sedzielewska K."/>
            <person name="Noel J."/>
            <person name="Charron P."/>
            <person name="Farinelli L."/>
            <person name="Marton T."/>
            <person name="Kruger M."/>
            <person name="Pelin A."/>
            <person name="Brachmann A."/>
            <person name="Corradi N."/>
        </authorList>
    </citation>
    <scope>NUCLEOTIDE SEQUENCE [LARGE SCALE GENOMIC DNA]</scope>
    <source>
        <strain evidence="1 2">A4</strain>
    </source>
</reference>
<organism evidence="1 2">
    <name type="scientific">Rhizophagus irregularis</name>
    <dbReference type="NCBI Taxonomy" id="588596"/>
    <lineage>
        <taxon>Eukaryota</taxon>
        <taxon>Fungi</taxon>
        <taxon>Fungi incertae sedis</taxon>
        <taxon>Mucoromycota</taxon>
        <taxon>Glomeromycotina</taxon>
        <taxon>Glomeromycetes</taxon>
        <taxon>Glomerales</taxon>
        <taxon>Glomeraceae</taxon>
        <taxon>Rhizophagus</taxon>
    </lineage>
</organism>